<accession>A0A6G7Y6B1</accession>
<dbReference type="Proteomes" id="UP000501058">
    <property type="component" value="Chromosome"/>
</dbReference>
<keyword evidence="1" id="KW-0472">Membrane</keyword>
<dbReference type="EMBL" id="CP049865">
    <property type="protein sequence ID" value="QIK72216.1"/>
    <property type="molecule type" value="Genomic_DNA"/>
</dbReference>
<evidence type="ECO:0000313" key="3">
    <source>
        <dbReference type="Proteomes" id="UP000501058"/>
    </source>
</evidence>
<dbReference type="RefSeq" id="WP_166233292.1">
    <property type="nucleotide sequence ID" value="NZ_CP049865.1"/>
</dbReference>
<keyword evidence="3" id="KW-1185">Reference proteome</keyword>
<dbReference type="AlphaFoldDB" id="A0A6G7Y6B1"/>
<feature type="transmembrane region" description="Helical" evidence="1">
    <location>
        <begin position="122"/>
        <end position="143"/>
    </location>
</feature>
<organism evidence="2 3">
    <name type="scientific">Propioniciclava coleopterorum</name>
    <dbReference type="NCBI Taxonomy" id="2714937"/>
    <lineage>
        <taxon>Bacteria</taxon>
        <taxon>Bacillati</taxon>
        <taxon>Actinomycetota</taxon>
        <taxon>Actinomycetes</taxon>
        <taxon>Propionibacteriales</taxon>
        <taxon>Propionibacteriaceae</taxon>
        <taxon>Propioniciclava</taxon>
    </lineage>
</organism>
<feature type="transmembrane region" description="Helical" evidence="1">
    <location>
        <begin position="149"/>
        <end position="170"/>
    </location>
</feature>
<evidence type="ECO:0000313" key="2">
    <source>
        <dbReference type="EMBL" id="QIK72216.1"/>
    </source>
</evidence>
<keyword evidence="1" id="KW-1133">Transmembrane helix</keyword>
<dbReference type="KEGG" id="prv:G7070_07965"/>
<evidence type="ECO:0008006" key="4">
    <source>
        <dbReference type="Google" id="ProtNLM"/>
    </source>
</evidence>
<gene>
    <name evidence="2" type="ORF">G7070_07965</name>
</gene>
<evidence type="ECO:0000256" key="1">
    <source>
        <dbReference type="SAM" id="Phobius"/>
    </source>
</evidence>
<name>A0A6G7Y6B1_9ACTN</name>
<feature type="transmembrane region" description="Helical" evidence="1">
    <location>
        <begin position="14"/>
        <end position="36"/>
    </location>
</feature>
<feature type="transmembrane region" description="Helical" evidence="1">
    <location>
        <begin position="72"/>
        <end position="94"/>
    </location>
</feature>
<protein>
    <recommendedName>
        <fullName evidence="4">Histidine kinase</fullName>
    </recommendedName>
</protein>
<sequence length="261" mass="28114">MIDQEDLHRIDRRIGWIMSLGGAVLLLGQAPFFLVARADYPMWWHVGVGLLAATVLFLAGAGWALSHRVLAVCWRAAPTVGMILMLTSFLGYRGPQDPQQLPWILAFDATLSAYLMLWLTPWVAAAGTLVIAVLVPVSALLFTGGIPQVVLAAMPVHMSNIGFIALFVGIRAQMIATRSAARAAAQGQARQTTARVEAEHREHVSRMLHDEVLSVLTAALRTRGAPSQELRGSAEGALALLAAPWRVPPQEARTAGPRSHG</sequence>
<keyword evidence="1" id="KW-0812">Transmembrane</keyword>
<proteinExistence type="predicted"/>
<reference evidence="2 3" key="1">
    <citation type="submission" date="2020-03" db="EMBL/GenBank/DDBJ databases">
        <title>Propioniciclava sp. nov., isolated from Hydrophilus acuminatus.</title>
        <authorList>
            <person name="Hyun D.-W."/>
            <person name="Bae J.-W."/>
        </authorList>
    </citation>
    <scope>NUCLEOTIDE SEQUENCE [LARGE SCALE GENOMIC DNA]</scope>
    <source>
        <strain evidence="2 3">HDW11</strain>
    </source>
</reference>
<feature type="transmembrane region" description="Helical" evidence="1">
    <location>
        <begin position="42"/>
        <end position="65"/>
    </location>
</feature>